<dbReference type="AlphaFoldDB" id="A0ABD5UD06"/>
<dbReference type="SUPFAM" id="SSF54637">
    <property type="entry name" value="Thioesterase/thiol ester dehydrase-isomerase"/>
    <property type="match status" value="1"/>
</dbReference>
<sequence length="153" mass="16857">MTTRRNYESFEVGEQFVTDGRTVTDSDIRMFVGATGSTDPIHVDREYAADHPLVDDVVLQGTLLLGIADGFLVDAIAEDAALAMNYGHDNVRYPGAVSPGDSVHAAIEIIQKDRRNDDWGLITMRVELIDQNDDVVLAETHKLLVACRENEAL</sequence>
<name>A0ABD5UD06_9EURY</name>
<feature type="domain" description="MaoC-like" evidence="1">
    <location>
        <begin position="12"/>
        <end position="116"/>
    </location>
</feature>
<organism evidence="2 3">
    <name type="scientific">Halomarina ordinaria</name>
    <dbReference type="NCBI Taxonomy" id="3033939"/>
    <lineage>
        <taxon>Archaea</taxon>
        <taxon>Methanobacteriati</taxon>
        <taxon>Methanobacteriota</taxon>
        <taxon>Stenosarchaea group</taxon>
        <taxon>Halobacteria</taxon>
        <taxon>Halobacteriales</taxon>
        <taxon>Natronomonadaceae</taxon>
        <taxon>Halomarina</taxon>
    </lineage>
</organism>
<dbReference type="EMBL" id="JBHSXM010000005">
    <property type="protein sequence ID" value="MFC6838435.1"/>
    <property type="molecule type" value="Genomic_DNA"/>
</dbReference>
<comment type="caution">
    <text evidence="2">The sequence shown here is derived from an EMBL/GenBank/DDBJ whole genome shotgun (WGS) entry which is preliminary data.</text>
</comment>
<dbReference type="Proteomes" id="UP001596406">
    <property type="component" value="Unassembled WGS sequence"/>
</dbReference>
<dbReference type="InterPro" id="IPR029069">
    <property type="entry name" value="HotDog_dom_sf"/>
</dbReference>
<evidence type="ECO:0000259" key="1">
    <source>
        <dbReference type="Pfam" id="PF01575"/>
    </source>
</evidence>
<dbReference type="PANTHER" id="PTHR43664">
    <property type="entry name" value="MONOAMINE OXIDASE-RELATED"/>
    <property type="match status" value="1"/>
</dbReference>
<reference evidence="2 3" key="1">
    <citation type="journal article" date="2019" name="Int. J. Syst. Evol. Microbiol.">
        <title>The Global Catalogue of Microorganisms (GCM) 10K type strain sequencing project: providing services to taxonomists for standard genome sequencing and annotation.</title>
        <authorList>
            <consortium name="The Broad Institute Genomics Platform"/>
            <consortium name="The Broad Institute Genome Sequencing Center for Infectious Disease"/>
            <person name="Wu L."/>
            <person name="Ma J."/>
        </authorList>
    </citation>
    <scope>NUCLEOTIDE SEQUENCE [LARGE SCALE GENOMIC DNA]</scope>
    <source>
        <strain evidence="2 3">PSRA2</strain>
    </source>
</reference>
<keyword evidence="3" id="KW-1185">Reference proteome</keyword>
<dbReference type="InterPro" id="IPR052342">
    <property type="entry name" value="MCH/BMMD"/>
</dbReference>
<dbReference type="Pfam" id="PF01575">
    <property type="entry name" value="MaoC_dehydratas"/>
    <property type="match status" value="1"/>
</dbReference>
<gene>
    <name evidence="2" type="ORF">ACFQHK_18305</name>
</gene>
<dbReference type="RefSeq" id="WP_304450121.1">
    <property type="nucleotide sequence ID" value="NZ_JARRAH010000005.1"/>
</dbReference>
<evidence type="ECO:0000313" key="2">
    <source>
        <dbReference type="EMBL" id="MFC6838435.1"/>
    </source>
</evidence>
<proteinExistence type="predicted"/>
<evidence type="ECO:0000313" key="3">
    <source>
        <dbReference type="Proteomes" id="UP001596406"/>
    </source>
</evidence>
<accession>A0ABD5UD06</accession>
<dbReference type="PANTHER" id="PTHR43664:SF1">
    <property type="entry name" value="BETA-METHYLMALYL-COA DEHYDRATASE"/>
    <property type="match status" value="1"/>
</dbReference>
<dbReference type="InterPro" id="IPR002539">
    <property type="entry name" value="MaoC-like_dom"/>
</dbReference>
<dbReference type="Gene3D" id="3.10.129.10">
    <property type="entry name" value="Hotdog Thioesterase"/>
    <property type="match status" value="1"/>
</dbReference>
<protein>
    <submittedName>
        <fullName evidence="2">MaoC family dehydratase</fullName>
    </submittedName>
</protein>